<dbReference type="GO" id="GO:0016020">
    <property type="term" value="C:membrane"/>
    <property type="evidence" value="ECO:0007669"/>
    <property type="project" value="UniProtKB-UniRule"/>
</dbReference>
<evidence type="ECO:0000256" key="4">
    <source>
        <dbReference type="ARBA" id="ARBA00022679"/>
    </source>
</evidence>
<dbReference type="InterPro" id="IPR003661">
    <property type="entry name" value="HisK_dim/P_dom"/>
</dbReference>
<evidence type="ECO:0000256" key="3">
    <source>
        <dbReference type="ARBA" id="ARBA00022553"/>
    </source>
</evidence>
<dbReference type="SMART" id="SM00388">
    <property type="entry name" value="HisKA"/>
    <property type="match status" value="1"/>
</dbReference>
<evidence type="ECO:0000313" key="14">
    <source>
        <dbReference type="EMBL" id="MCK6258688.1"/>
    </source>
</evidence>
<dbReference type="CDD" id="cd00130">
    <property type="entry name" value="PAS"/>
    <property type="match status" value="1"/>
</dbReference>
<evidence type="ECO:0000259" key="11">
    <source>
        <dbReference type="PROSITE" id="PS50112"/>
    </source>
</evidence>
<dbReference type="RefSeq" id="WP_248253937.1">
    <property type="nucleotide sequence ID" value="NZ_JAIWJX010000002.1"/>
</dbReference>
<keyword evidence="3" id="KW-0597">Phosphoprotein</keyword>
<dbReference type="EC" id="2.7.13.3" evidence="2"/>
<keyword evidence="7" id="KW-0067">ATP-binding</keyword>
<feature type="transmembrane region" description="Helical" evidence="9">
    <location>
        <begin position="133"/>
        <end position="153"/>
    </location>
</feature>
<keyword evidence="4" id="KW-0808">Transferase</keyword>
<protein>
    <recommendedName>
        <fullName evidence="2">histidine kinase</fullName>
        <ecNumber evidence="2">2.7.13.3</ecNumber>
    </recommendedName>
</protein>
<dbReference type="InterPro" id="IPR000700">
    <property type="entry name" value="PAS-assoc_C"/>
</dbReference>
<evidence type="ECO:0000313" key="15">
    <source>
        <dbReference type="Proteomes" id="UP001139011"/>
    </source>
</evidence>
<evidence type="ECO:0000256" key="5">
    <source>
        <dbReference type="ARBA" id="ARBA00022741"/>
    </source>
</evidence>
<dbReference type="PRINTS" id="PR00344">
    <property type="entry name" value="BCTRLSENSOR"/>
</dbReference>
<dbReference type="PROSITE" id="PS50112">
    <property type="entry name" value="PAS"/>
    <property type="match status" value="1"/>
</dbReference>
<dbReference type="Pfam" id="PF02518">
    <property type="entry name" value="HATPase_c"/>
    <property type="match status" value="1"/>
</dbReference>
<keyword evidence="9" id="KW-0812">Transmembrane</keyword>
<dbReference type="InterPro" id="IPR004358">
    <property type="entry name" value="Sig_transdc_His_kin-like_C"/>
</dbReference>
<keyword evidence="9" id="KW-0472">Membrane</keyword>
<dbReference type="Proteomes" id="UP001139011">
    <property type="component" value="Unassembled WGS sequence"/>
</dbReference>
<dbReference type="PROSITE" id="PS50113">
    <property type="entry name" value="PAC"/>
    <property type="match status" value="1"/>
</dbReference>
<accession>A0A9X2BII7</accession>
<comment type="catalytic activity">
    <reaction evidence="1">
        <text>ATP + protein L-histidine = ADP + protein N-phospho-L-histidine.</text>
        <dbReference type="EC" id="2.7.13.3"/>
    </reaction>
</comment>
<gene>
    <name evidence="14" type="ORF">LCY76_19150</name>
</gene>
<dbReference type="Gene3D" id="3.30.565.10">
    <property type="entry name" value="Histidine kinase-like ATPase, C-terminal domain"/>
    <property type="match status" value="1"/>
</dbReference>
<feature type="domain" description="PAC" evidence="12">
    <location>
        <begin position="319"/>
        <end position="370"/>
    </location>
</feature>
<proteinExistence type="predicted"/>
<dbReference type="AlphaFoldDB" id="A0A9X2BII7"/>
<sequence>MQHNLYIVALSVVVSIVYTFVALDFVRRSNRKTMSSRRLWLFSASLTMGIGIWGTHFVGMMSLNMSLTAAHHIPAISQCMLIAVAGTYGAFYFTKSFHKKSSVFLSAFFMGSCIIVLHYFGMKTAAINSNLHYDFFVSTLAAAAAYLFSGIALYRQFSASQPSLFNQFINSLFMVLALTGLHYIGEKAMLMKSHPLFLVMHDPRLGSLSLIATAIVIVASLFIALLYVLGAMSDQQLKLKSLQLDESEQRNHSLIALNPDGVYMIGKDRRITGGNHSLEKITGYSADELQGSLYTFLLAPSEAEKTEEFFQRTLAGEPIKRETRIKHKSGTEFEAEITNIPYFVENKLIGIIGTIKDLTEFRIMEEKLRLSEKLAVVGELAAGVAHEIRNPLTSLKGFTQMFKDHPNIPGREEYLNIMLEEIESINLITNEFMVLAKPHLTMTMRIDLLPLIRQVTLLLTGQASLNNTQIETQFYIDSGTVKGEENQLKKVFVNVIKNAIEAMPHGGKVTITVTGIQNENLLIQIKDEGVGISEVHLKQLFHPFFTTKENGKGLGLMVSQKILDNHMGHLRFTSTLGEGTLAEITLPAESVTELPSPTAS</sequence>
<dbReference type="EMBL" id="JAIWJX010000002">
    <property type="protein sequence ID" value="MCK6258688.1"/>
    <property type="molecule type" value="Genomic_DNA"/>
</dbReference>
<dbReference type="GO" id="GO:0000155">
    <property type="term" value="F:phosphorelay sensor kinase activity"/>
    <property type="evidence" value="ECO:0007669"/>
    <property type="project" value="InterPro"/>
</dbReference>
<dbReference type="InterPro" id="IPR005330">
    <property type="entry name" value="MHYT_dom"/>
</dbReference>
<dbReference type="PROSITE" id="PS50924">
    <property type="entry name" value="MHYT"/>
    <property type="match status" value="1"/>
</dbReference>
<feature type="transmembrane region" description="Helical" evidence="9">
    <location>
        <begin position="6"/>
        <end position="27"/>
    </location>
</feature>
<evidence type="ECO:0000256" key="9">
    <source>
        <dbReference type="PROSITE-ProRule" id="PRU00244"/>
    </source>
</evidence>
<evidence type="ECO:0000256" key="8">
    <source>
        <dbReference type="ARBA" id="ARBA00023012"/>
    </source>
</evidence>
<feature type="transmembrane region" description="Helical" evidence="9">
    <location>
        <begin position="205"/>
        <end position="230"/>
    </location>
</feature>
<dbReference type="Pfam" id="PF13426">
    <property type="entry name" value="PAS_9"/>
    <property type="match status" value="1"/>
</dbReference>
<feature type="domain" description="MHYT" evidence="13">
    <location>
        <begin position="3"/>
        <end position="192"/>
    </location>
</feature>
<keyword evidence="9" id="KW-1133">Transmembrane helix</keyword>
<feature type="domain" description="Histidine kinase" evidence="10">
    <location>
        <begin position="383"/>
        <end position="590"/>
    </location>
</feature>
<dbReference type="CDD" id="cd00082">
    <property type="entry name" value="HisKA"/>
    <property type="match status" value="1"/>
</dbReference>
<dbReference type="InterPro" id="IPR005467">
    <property type="entry name" value="His_kinase_dom"/>
</dbReference>
<feature type="transmembrane region" description="Helical" evidence="9">
    <location>
        <begin position="39"/>
        <end position="63"/>
    </location>
</feature>
<name>A0A9X2BII7_9BACL</name>
<evidence type="ECO:0000259" key="12">
    <source>
        <dbReference type="PROSITE" id="PS50113"/>
    </source>
</evidence>
<keyword evidence="6" id="KW-0418">Kinase</keyword>
<dbReference type="InterPro" id="IPR036890">
    <property type="entry name" value="HATPase_C_sf"/>
</dbReference>
<feature type="transmembrane region" description="Helical" evidence="9">
    <location>
        <begin position="103"/>
        <end position="121"/>
    </location>
</feature>
<dbReference type="SUPFAM" id="SSF47384">
    <property type="entry name" value="Homodimeric domain of signal transducing histidine kinase"/>
    <property type="match status" value="1"/>
</dbReference>
<dbReference type="Pfam" id="PF00512">
    <property type="entry name" value="HisKA"/>
    <property type="match status" value="1"/>
</dbReference>
<evidence type="ECO:0000256" key="1">
    <source>
        <dbReference type="ARBA" id="ARBA00000085"/>
    </source>
</evidence>
<dbReference type="Gene3D" id="1.10.287.130">
    <property type="match status" value="1"/>
</dbReference>
<dbReference type="Pfam" id="PF03707">
    <property type="entry name" value="MHYT"/>
    <property type="match status" value="1"/>
</dbReference>
<dbReference type="InterPro" id="IPR036097">
    <property type="entry name" value="HisK_dim/P_sf"/>
</dbReference>
<dbReference type="SUPFAM" id="SSF55874">
    <property type="entry name" value="ATPase domain of HSP90 chaperone/DNA topoisomerase II/histidine kinase"/>
    <property type="match status" value="1"/>
</dbReference>
<feature type="domain" description="PAS" evidence="11">
    <location>
        <begin position="247"/>
        <end position="317"/>
    </location>
</feature>
<dbReference type="PANTHER" id="PTHR43065">
    <property type="entry name" value="SENSOR HISTIDINE KINASE"/>
    <property type="match status" value="1"/>
</dbReference>
<dbReference type="InterPro" id="IPR035965">
    <property type="entry name" value="PAS-like_dom_sf"/>
</dbReference>
<feature type="transmembrane region" description="Helical" evidence="9">
    <location>
        <begin position="69"/>
        <end position="91"/>
    </location>
</feature>
<dbReference type="SMART" id="SM00091">
    <property type="entry name" value="PAS"/>
    <property type="match status" value="1"/>
</dbReference>
<keyword evidence="8" id="KW-0902">Two-component regulatory system</keyword>
<evidence type="ECO:0000256" key="2">
    <source>
        <dbReference type="ARBA" id="ARBA00012438"/>
    </source>
</evidence>
<dbReference type="PROSITE" id="PS50109">
    <property type="entry name" value="HIS_KIN"/>
    <property type="match status" value="1"/>
</dbReference>
<evidence type="ECO:0000259" key="10">
    <source>
        <dbReference type="PROSITE" id="PS50109"/>
    </source>
</evidence>
<dbReference type="InterPro" id="IPR000014">
    <property type="entry name" value="PAS"/>
</dbReference>
<dbReference type="NCBIfam" id="TIGR00229">
    <property type="entry name" value="sensory_box"/>
    <property type="match status" value="1"/>
</dbReference>
<dbReference type="Gene3D" id="3.30.450.20">
    <property type="entry name" value="PAS domain"/>
    <property type="match status" value="1"/>
</dbReference>
<dbReference type="SMART" id="SM00387">
    <property type="entry name" value="HATPase_c"/>
    <property type="match status" value="1"/>
</dbReference>
<organism evidence="14 15">
    <name type="scientific">Fictibacillus marinisediminis</name>
    <dbReference type="NCBI Taxonomy" id="2878389"/>
    <lineage>
        <taxon>Bacteria</taxon>
        <taxon>Bacillati</taxon>
        <taxon>Bacillota</taxon>
        <taxon>Bacilli</taxon>
        <taxon>Bacillales</taxon>
        <taxon>Fictibacillaceae</taxon>
        <taxon>Fictibacillus</taxon>
    </lineage>
</organism>
<dbReference type="PANTHER" id="PTHR43065:SF10">
    <property type="entry name" value="PEROXIDE STRESS-ACTIVATED HISTIDINE KINASE MAK3"/>
    <property type="match status" value="1"/>
</dbReference>
<reference evidence="14" key="1">
    <citation type="submission" date="2021-09" db="EMBL/GenBank/DDBJ databases">
        <title>Genome analysis of Fictibacillus sp. KIGAM418 isolated from marine sediment.</title>
        <authorList>
            <person name="Seo M.-J."/>
            <person name="Cho E.-S."/>
            <person name="Hwang C.Y."/>
        </authorList>
    </citation>
    <scope>NUCLEOTIDE SEQUENCE</scope>
    <source>
        <strain evidence="14">KIGAM418</strain>
    </source>
</reference>
<keyword evidence="5" id="KW-0547">Nucleotide-binding</keyword>
<evidence type="ECO:0000256" key="6">
    <source>
        <dbReference type="ARBA" id="ARBA00022777"/>
    </source>
</evidence>
<dbReference type="InterPro" id="IPR003594">
    <property type="entry name" value="HATPase_dom"/>
</dbReference>
<comment type="caution">
    <text evidence="14">The sequence shown here is derived from an EMBL/GenBank/DDBJ whole genome shotgun (WGS) entry which is preliminary data.</text>
</comment>
<dbReference type="SUPFAM" id="SSF55785">
    <property type="entry name" value="PYP-like sensor domain (PAS domain)"/>
    <property type="match status" value="1"/>
</dbReference>
<keyword evidence="15" id="KW-1185">Reference proteome</keyword>
<feature type="transmembrane region" description="Helical" evidence="9">
    <location>
        <begin position="165"/>
        <end position="185"/>
    </location>
</feature>
<evidence type="ECO:0000259" key="13">
    <source>
        <dbReference type="PROSITE" id="PS50924"/>
    </source>
</evidence>
<evidence type="ECO:0000256" key="7">
    <source>
        <dbReference type="ARBA" id="ARBA00022840"/>
    </source>
</evidence>
<dbReference type="GO" id="GO:0005524">
    <property type="term" value="F:ATP binding"/>
    <property type="evidence" value="ECO:0007669"/>
    <property type="project" value="UniProtKB-KW"/>
</dbReference>